<evidence type="ECO:0000313" key="4">
    <source>
        <dbReference type="EMBL" id="GKI19145.1"/>
    </source>
</evidence>
<sequence length="347" mass="39812">MTGRPLLTLIVPAYNAANYLPNCLDDLLAQTFRDFEVLVMDDGSTDRTADIGEQYARRDPRIRVMRLPHGGVSAARNRGLELAESRYVAFMDCDDRVDPQYLAAFFRTPLPDGDLLVSQGVAIEYTAQNRTELYDYPDTTGTQGELGKIIVENRLLRDGWTYCKLFSLPLIRREALRFDTGLSICEDLVFVLGYLSHVRQIILRSGTYYHYQVCPDGTSLSQRRQPAAETFRAGVSILAKQQALTERFGITDPEYLAEAYSEHGLTNLARSISTTDAAGNRALQREIIRNRELFRQYFDADSMHHPIVGKKILWLYLTLPESLHLLPHWIVRFRHFIRRIKGRPIYY</sequence>
<organism evidence="4 5">
    <name type="scientific">Alistipes finegoldii</name>
    <dbReference type="NCBI Taxonomy" id="214856"/>
    <lineage>
        <taxon>Bacteria</taxon>
        <taxon>Pseudomonadati</taxon>
        <taxon>Bacteroidota</taxon>
        <taxon>Bacteroidia</taxon>
        <taxon>Bacteroidales</taxon>
        <taxon>Rikenellaceae</taxon>
        <taxon>Alistipes</taxon>
    </lineage>
</organism>
<evidence type="ECO:0000256" key="2">
    <source>
        <dbReference type="ARBA" id="ARBA00022679"/>
    </source>
</evidence>
<evidence type="ECO:0000259" key="3">
    <source>
        <dbReference type="Pfam" id="PF00535"/>
    </source>
</evidence>
<dbReference type="InterPro" id="IPR029044">
    <property type="entry name" value="Nucleotide-diphossugar_trans"/>
</dbReference>
<dbReference type="SUPFAM" id="SSF53448">
    <property type="entry name" value="Nucleotide-diphospho-sugar transferases"/>
    <property type="match status" value="1"/>
</dbReference>
<evidence type="ECO:0000256" key="1">
    <source>
        <dbReference type="ARBA" id="ARBA00022676"/>
    </source>
</evidence>
<proteinExistence type="predicted"/>
<comment type="caution">
    <text evidence="4">The sequence shown here is derived from an EMBL/GenBank/DDBJ whole genome shotgun (WGS) entry which is preliminary data.</text>
</comment>
<dbReference type="EMBL" id="BQOL01000001">
    <property type="protein sequence ID" value="GKI19145.1"/>
    <property type="molecule type" value="Genomic_DNA"/>
</dbReference>
<gene>
    <name evidence="4" type="ORF">CE91St16_20530</name>
</gene>
<accession>A0AA37KP27</accession>
<dbReference type="InterPro" id="IPR001173">
    <property type="entry name" value="Glyco_trans_2-like"/>
</dbReference>
<dbReference type="PANTHER" id="PTHR22916:SF51">
    <property type="entry name" value="GLYCOSYLTRANSFERASE EPSH-RELATED"/>
    <property type="match status" value="1"/>
</dbReference>
<feature type="domain" description="Glycosyltransferase 2-like" evidence="3">
    <location>
        <begin position="9"/>
        <end position="108"/>
    </location>
</feature>
<keyword evidence="2" id="KW-0808">Transferase</keyword>
<evidence type="ECO:0000313" key="5">
    <source>
        <dbReference type="Proteomes" id="UP001055105"/>
    </source>
</evidence>
<protein>
    <recommendedName>
        <fullName evidence="3">Glycosyltransferase 2-like domain-containing protein</fullName>
    </recommendedName>
</protein>
<dbReference type="CDD" id="cd00761">
    <property type="entry name" value="Glyco_tranf_GTA_type"/>
    <property type="match status" value="1"/>
</dbReference>
<dbReference type="RefSeq" id="WP_244076562.1">
    <property type="nucleotide sequence ID" value="NZ_AP025581.1"/>
</dbReference>
<name>A0AA37KP27_9BACT</name>
<reference evidence="4" key="1">
    <citation type="submission" date="2022-01" db="EMBL/GenBank/DDBJ databases">
        <title>Novel bile acid biosynthetic pathways are enriched in the microbiome of centenarians.</title>
        <authorList>
            <person name="Sato Y."/>
            <person name="Atarashi K."/>
            <person name="Plichta R.D."/>
            <person name="Arai Y."/>
            <person name="Sasajima S."/>
            <person name="Kearney M.S."/>
            <person name="Suda W."/>
            <person name="Takeshita K."/>
            <person name="Sasaki T."/>
            <person name="Okamoto S."/>
            <person name="Skelly N.A."/>
            <person name="Okamura Y."/>
            <person name="Vlamakis H."/>
            <person name="Li Y."/>
            <person name="Tanoue T."/>
            <person name="Takei H."/>
            <person name="Nittono H."/>
            <person name="Narushima S."/>
            <person name="Irie J."/>
            <person name="Itoh H."/>
            <person name="Moriya K."/>
            <person name="Sugiura Y."/>
            <person name="Suematsu M."/>
            <person name="Moritoki N."/>
            <person name="Shibata S."/>
            <person name="Littman R.D."/>
            <person name="Fischbach A.M."/>
            <person name="Uwamino Y."/>
            <person name="Inoue T."/>
            <person name="Honda A."/>
            <person name="Hattori M."/>
            <person name="Murai T."/>
            <person name="Xavier J.R."/>
            <person name="Hirose N."/>
            <person name="Honda K."/>
        </authorList>
    </citation>
    <scope>NUCLEOTIDE SEQUENCE</scope>
    <source>
        <strain evidence="4">CE91-St16</strain>
    </source>
</reference>
<dbReference type="Pfam" id="PF00535">
    <property type="entry name" value="Glycos_transf_2"/>
    <property type="match status" value="1"/>
</dbReference>
<dbReference type="PANTHER" id="PTHR22916">
    <property type="entry name" value="GLYCOSYLTRANSFERASE"/>
    <property type="match status" value="1"/>
</dbReference>
<dbReference type="Gene3D" id="3.90.550.10">
    <property type="entry name" value="Spore Coat Polysaccharide Biosynthesis Protein SpsA, Chain A"/>
    <property type="match status" value="1"/>
</dbReference>
<keyword evidence="1" id="KW-0328">Glycosyltransferase</keyword>
<dbReference type="Proteomes" id="UP001055105">
    <property type="component" value="Unassembled WGS sequence"/>
</dbReference>
<dbReference type="GO" id="GO:0016758">
    <property type="term" value="F:hexosyltransferase activity"/>
    <property type="evidence" value="ECO:0007669"/>
    <property type="project" value="UniProtKB-ARBA"/>
</dbReference>
<dbReference type="AlphaFoldDB" id="A0AA37KP27"/>